<gene>
    <name evidence="3" type="ORF">GPM918_LOCUS14656</name>
    <name evidence="4" type="ORF">SRO942_LOCUS14656</name>
</gene>
<evidence type="ECO:0000313" key="3">
    <source>
        <dbReference type="EMBL" id="CAF1018605.1"/>
    </source>
</evidence>
<keyword evidence="5" id="KW-1185">Reference proteome</keyword>
<dbReference type="Proteomes" id="UP000663829">
    <property type="component" value="Unassembled WGS sequence"/>
</dbReference>
<sequence length="550" mass="63833">MKHKVVDHIDEQYELNEYASLKEVLEWLDRINFRHLYQPLYRTDQETIIKCYHGESLLAAVELLYGVNTTEPEYLSKSANLYPLASYTLSPRSLILNYESWTPTLRDLVTFSPYSIANSNLRLLFICYQLLKTIFFVHHHGLSTGPLQLTDIHITERYWIQIRLRFNACLATLEVQSLDDDNYYTHQRNSTQSTITDLQPSKYQQKLTTHTNNPFVQAYTDEPQLQISFSTSLLLESSLLANSPVYHVEQRYLTYCTTLFDIPELIKQWQLGRISNFDYLLILNALAGRKFNHPDKHPILPWITDFTTSCTNLRDLTKSKYRLNKGDAQLDLTYNYYYVQSSSATAGNLTAHHLCEYLSSITYYVYKARRMSKSILCENVRSSWVPNEYPSSITRLVEWTPEECIPEFFYDSTIFQSIHDDLDDLHIPNWCTSTDEFVEKHRQLLESREVSAELHFWIDLVFGYKLTGEHAIEAKNVCLSLVDHHENIRDNGIVQLFLTPHPARFRTHTTPITSSSLISTTSSSSFKSNPVIAQSSRASSDINSEQTKQT</sequence>
<accession>A0A814I3G3</accession>
<dbReference type="PANTHER" id="PTHR46866:SF1">
    <property type="entry name" value="GH12955P"/>
    <property type="match status" value="1"/>
</dbReference>
<dbReference type="EMBL" id="CAJNOQ010003565">
    <property type="protein sequence ID" value="CAF1018605.1"/>
    <property type="molecule type" value="Genomic_DNA"/>
</dbReference>
<dbReference type="SUPFAM" id="SSF81837">
    <property type="entry name" value="BEACH domain"/>
    <property type="match status" value="1"/>
</dbReference>
<dbReference type="EMBL" id="CAJOBC010003565">
    <property type="protein sequence ID" value="CAF3790092.1"/>
    <property type="molecule type" value="Genomic_DNA"/>
</dbReference>
<dbReference type="PROSITE" id="PS50197">
    <property type="entry name" value="BEACH"/>
    <property type="match status" value="1"/>
</dbReference>
<dbReference type="Pfam" id="PF02138">
    <property type="entry name" value="Beach"/>
    <property type="match status" value="1"/>
</dbReference>
<feature type="region of interest" description="Disordered" evidence="1">
    <location>
        <begin position="515"/>
        <end position="550"/>
    </location>
</feature>
<dbReference type="Proteomes" id="UP000681722">
    <property type="component" value="Unassembled WGS sequence"/>
</dbReference>
<dbReference type="InterPro" id="IPR000409">
    <property type="entry name" value="BEACH_dom"/>
</dbReference>
<dbReference type="SMART" id="SM01026">
    <property type="entry name" value="Beach"/>
    <property type="match status" value="1"/>
</dbReference>
<name>A0A814I3G3_9BILA</name>
<evidence type="ECO:0000259" key="2">
    <source>
        <dbReference type="PROSITE" id="PS50197"/>
    </source>
</evidence>
<organism evidence="3 5">
    <name type="scientific">Didymodactylos carnosus</name>
    <dbReference type="NCBI Taxonomy" id="1234261"/>
    <lineage>
        <taxon>Eukaryota</taxon>
        <taxon>Metazoa</taxon>
        <taxon>Spiralia</taxon>
        <taxon>Gnathifera</taxon>
        <taxon>Rotifera</taxon>
        <taxon>Eurotatoria</taxon>
        <taxon>Bdelloidea</taxon>
        <taxon>Philodinida</taxon>
        <taxon>Philodinidae</taxon>
        <taxon>Didymodactylos</taxon>
    </lineage>
</organism>
<evidence type="ECO:0000313" key="4">
    <source>
        <dbReference type="EMBL" id="CAF3790092.1"/>
    </source>
</evidence>
<dbReference type="OrthoDB" id="29306at2759"/>
<dbReference type="AlphaFoldDB" id="A0A814I3G3"/>
<comment type="caution">
    <text evidence="3">The sequence shown here is derived from an EMBL/GenBank/DDBJ whole genome shotgun (WGS) entry which is preliminary data.</text>
</comment>
<dbReference type="CDD" id="cd06071">
    <property type="entry name" value="Beach"/>
    <property type="match status" value="1"/>
</dbReference>
<evidence type="ECO:0000313" key="5">
    <source>
        <dbReference type="Proteomes" id="UP000663829"/>
    </source>
</evidence>
<protein>
    <recommendedName>
        <fullName evidence="2">BEACH domain-containing protein</fullName>
    </recommendedName>
</protein>
<feature type="domain" description="BEACH" evidence="2">
    <location>
        <begin position="254"/>
        <end position="537"/>
    </location>
</feature>
<feature type="compositionally biased region" description="Low complexity" evidence="1">
    <location>
        <begin position="515"/>
        <end position="525"/>
    </location>
</feature>
<proteinExistence type="predicted"/>
<feature type="non-terminal residue" evidence="3">
    <location>
        <position position="1"/>
    </location>
</feature>
<feature type="compositionally biased region" description="Polar residues" evidence="1">
    <location>
        <begin position="526"/>
        <end position="550"/>
    </location>
</feature>
<dbReference type="Gene3D" id="1.10.1540.10">
    <property type="entry name" value="BEACH domain"/>
    <property type="match status" value="1"/>
</dbReference>
<dbReference type="PANTHER" id="PTHR46866">
    <property type="entry name" value="GH12955P"/>
    <property type="match status" value="1"/>
</dbReference>
<reference evidence="3" key="1">
    <citation type="submission" date="2021-02" db="EMBL/GenBank/DDBJ databases">
        <authorList>
            <person name="Nowell W R."/>
        </authorList>
    </citation>
    <scope>NUCLEOTIDE SEQUENCE</scope>
</reference>
<dbReference type="InterPro" id="IPR036372">
    <property type="entry name" value="BEACH_dom_sf"/>
</dbReference>
<evidence type="ECO:0000256" key="1">
    <source>
        <dbReference type="SAM" id="MobiDB-lite"/>
    </source>
</evidence>